<dbReference type="InterPro" id="IPR000067">
    <property type="entry name" value="FlgMring_FliF"/>
</dbReference>
<evidence type="ECO:0000256" key="4">
    <source>
        <dbReference type="ARBA" id="ARBA00022475"/>
    </source>
</evidence>
<accession>A0A1H8HSP3</accession>
<dbReference type="PIRSF" id="PIRSF004862">
    <property type="entry name" value="FliF"/>
    <property type="match status" value="1"/>
</dbReference>
<name>A0A1H8HSP3_9BACI</name>
<dbReference type="NCBIfam" id="TIGR00206">
    <property type="entry name" value="fliF"/>
    <property type="match status" value="1"/>
</dbReference>
<dbReference type="InterPro" id="IPR013556">
    <property type="entry name" value="Flag_M-ring_C"/>
</dbReference>
<feature type="transmembrane region" description="Helical" evidence="10">
    <location>
        <begin position="25"/>
        <end position="45"/>
    </location>
</feature>
<evidence type="ECO:0000256" key="7">
    <source>
        <dbReference type="ARBA" id="ARBA00023136"/>
    </source>
</evidence>
<organism evidence="13 14">
    <name type="scientific">Amphibacillus marinus</name>
    <dbReference type="NCBI Taxonomy" id="872970"/>
    <lineage>
        <taxon>Bacteria</taxon>
        <taxon>Bacillati</taxon>
        <taxon>Bacillota</taxon>
        <taxon>Bacilli</taxon>
        <taxon>Bacillales</taxon>
        <taxon>Bacillaceae</taxon>
        <taxon>Amphibacillus</taxon>
    </lineage>
</organism>
<evidence type="ECO:0000313" key="14">
    <source>
        <dbReference type="Proteomes" id="UP000199300"/>
    </source>
</evidence>
<dbReference type="NCBIfam" id="NF041738">
    <property type="entry name" value="GG_III-CTERM"/>
    <property type="match status" value="1"/>
</dbReference>
<protein>
    <recommendedName>
        <fullName evidence="9">Flagellar M-ring protein</fullName>
    </recommendedName>
</protein>
<evidence type="ECO:0000256" key="1">
    <source>
        <dbReference type="ARBA" id="ARBA00004117"/>
    </source>
</evidence>
<reference evidence="13 14" key="1">
    <citation type="submission" date="2016-10" db="EMBL/GenBank/DDBJ databases">
        <authorList>
            <person name="de Groot N.N."/>
        </authorList>
    </citation>
    <scope>NUCLEOTIDE SEQUENCE [LARGE SCALE GENOMIC DNA]</scope>
    <source>
        <strain evidence="13 14">CGMCC 1.10434</strain>
    </source>
</reference>
<dbReference type="GO" id="GO:0005886">
    <property type="term" value="C:plasma membrane"/>
    <property type="evidence" value="ECO:0007669"/>
    <property type="project" value="UniProtKB-SubCell"/>
</dbReference>
<evidence type="ECO:0000256" key="5">
    <source>
        <dbReference type="ARBA" id="ARBA00022692"/>
    </source>
</evidence>
<feature type="transmembrane region" description="Helical" evidence="10">
    <location>
        <begin position="447"/>
        <end position="468"/>
    </location>
</feature>
<dbReference type="PANTHER" id="PTHR30046">
    <property type="entry name" value="FLAGELLAR M-RING PROTEIN"/>
    <property type="match status" value="1"/>
</dbReference>
<evidence type="ECO:0000256" key="3">
    <source>
        <dbReference type="ARBA" id="ARBA00007971"/>
    </source>
</evidence>
<dbReference type="PANTHER" id="PTHR30046:SF0">
    <property type="entry name" value="FLAGELLAR M-RING PROTEIN"/>
    <property type="match status" value="1"/>
</dbReference>
<dbReference type="RefSeq" id="WP_091494289.1">
    <property type="nucleotide sequence ID" value="NZ_FODJ01000001.1"/>
</dbReference>
<dbReference type="GO" id="GO:0009431">
    <property type="term" value="C:bacterial-type flagellum basal body, MS ring"/>
    <property type="evidence" value="ECO:0007669"/>
    <property type="project" value="InterPro"/>
</dbReference>
<evidence type="ECO:0000256" key="9">
    <source>
        <dbReference type="PIRNR" id="PIRNR004862"/>
    </source>
</evidence>
<dbReference type="PRINTS" id="PR01009">
    <property type="entry name" value="FLGMRINGFLIF"/>
</dbReference>
<keyword evidence="13" id="KW-0969">Cilium</keyword>
<proteinExistence type="inferred from homology"/>
<evidence type="ECO:0000256" key="6">
    <source>
        <dbReference type="ARBA" id="ARBA00022989"/>
    </source>
</evidence>
<evidence type="ECO:0000256" key="10">
    <source>
        <dbReference type="SAM" id="Phobius"/>
    </source>
</evidence>
<keyword evidence="4" id="KW-1003">Cell membrane</keyword>
<dbReference type="GO" id="GO:0003774">
    <property type="term" value="F:cytoskeletal motor activity"/>
    <property type="evidence" value="ECO:0007669"/>
    <property type="project" value="InterPro"/>
</dbReference>
<keyword evidence="5 10" id="KW-0812">Transmembrane</keyword>
<feature type="domain" description="Flagellar M-ring N-terminal" evidence="11">
    <location>
        <begin position="46"/>
        <end position="220"/>
    </location>
</feature>
<keyword evidence="8 9" id="KW-0975">Bacterial flagellum</keyword>
<evidence type="ECO:0000256" key="2">
    <source>
        <dbReference type="ARBA" id="ARBA00004651"/>
    </source>
</evidence>
<keyword evidence="7 10" id="KW-0472">Membrane</keyword>
<keyword evidence="13" id="KW-0282">Flagellum</keyword>
<sequence>MKERLEQYRGKIIEFWNARTTKQKGLFITSFILFLIVVIGGSLLANRSTMVPLYSDLTMQEAGQIKAELDERGVKNEVTDSGTSIRVPSEQADALLVDLAAQGIPNSGSIDYSFFSENTSWGITDNEFDMIKLDAMQTELGNLLTGFAGIDQANVMINLPDQQIFVSDAQQEATASIRLTLVPGYTFEQDQVNALYHLISKSVPNLPTSNIVIMDQNFSYYDLNDEDIFSSANVYANQQAIKKDIERDIQRRVQQLLGTMIGNDKVIATVTTDIDFTQENRVEQLVEPVDEEEIEGLPISVETIHETYSGDQALADIAGAGEEDITNYPAGETGQGNYELIQESVNYEFNRIQREISESPYKIRDLGIQVAIDNRTGVLNAQGQPEYLTAAEQANVEQSIASILESIISTSIDGSYGEVDFAQNTSIVFQEFNNDPVANPAVFTIAVWMYIALGIALLLIIILIILLMRKRRGSDQSEFEAYEEVSATDSASVAETDFDDISGIEEAEDTEGTIRRKQLEKMAKDKPDEFAKLLRSWISED</sequence>
<dbReference type="EMBL" id="FODJ01000001">
    <property type="protein sequence ID" value="SEN59139.1"/>
    <property type="molecule type" value="Genomic_DNA"/>
</dbReference>
<dbReference type="Gene3D" id="3.30.300.30">
    <property type="match status" value="1"/>
</dbReference>
<evidence type="ECO:0000259" key="12">
    <source>
        <dbReference type="Pfam" id="PF08345"/>
    </source>
</evidence>
<dbReference type="InterPro" id="IPR006182">
    <property type="entry name" value="FliF_N_dom"/>
</dbReference>
<keyword evidence="13" id="KW-0966">Cell projection</keyword>
<keyword evidence="14" id="KW-1185">Reference proteome</keyword>
<dbReference type="Proteomes" id="UP000199300">
    <property type="component" value="Unassembled WGS sequence"/>
</dbReference>
<dbReference type="InterPro" id="IPR043427">
    <property type="entry name" value="YscJ/FliF"/>
</dbReference>
<feature type="domain" description="Flagellar M-ring C-terminal" evidence="12">
    <location>
        <begin position="257"/>
        <end position="402"/>
    </location>
</feature>
<dbReference type="STRING" id="872970.SAMN04488134_101430"/>
<gene>
    <name evidence="13" type="ORF">SAMN04488134_101430</name>
</gene>
<dbReference type="GO" id="GO:0071973">
    <property type="term" value="P:bacterial-type flagellum-dependent cell motility"/>
    <property type="evidence" value="ECO:0007669"/>
    <property type="project" value="InterPro"/>
</dbReference>
<keyword evidence="6 10" id="KW-1133">Transmembrane helix</keyword>
<dbReference type="OrthoDB" id="9807026at2"/>
<comment type="similarity">
    <text evidence="3 9">Belongs to the FliF family.</text>
</comment>
<evidence type="ECO:0000259" key="11">
    <source>
        <dbReference type="Pfam" id="PF01514"/>
    </source>
</evidence>
<comment type="subcellular location">
    <subcellularLocation>
        <location evidence="1 9">Bacterial flagellum basal body</location>
    </subcellularLocation>
    <subcellularLocation>
        <location evidence="2">Cell membrane</location>
        <topology evidence="2">Multi-pass membrane protein</topology>
    </subcellularLocation>
</comment>
<dbReference type="InterPro" id="IPR045851">
    <property type="entry name" value="AMP-bd_C_sf"/>
</dbReference>
<dbReference type="AlphaFoldDB" id="A0A1H8HSP3"/>
<comment type="function">
    <text evidence="9">The M ring may be actively involved in energy transduction.</text>
</comment>
<evidence type="ECO:0000313" key="13">
    <source>
        <dbReference type="EMBL" id="SEN59139.1"/>
    </source>
</evidence>
<dbReference type="Pfam" id="PF01514">
    <property type="entry name" value="YscJ_FliF"/>
    <property type="match status" value="1"/>
</dbReference>
<dbReference type="Pfam" id="PF08345">
    <property type="entry name" value="YscJ_FliF_C"/>
    <property type="match status" value="1"/>
</dbReference>
<evidence type="ECO:0000256" key="8">
    <source>
        <dbReference type="ARBA" id="ARBA00023143"/>
    </source>
</evidence>